<reference evidence="2" key="2">
    <citation type="submission" date="2020-09" db="EMBL/GenBank/DDBJ databases">
        <authorList>
            <person name="Sun Q."/>
            <person name="Kim S."/>
        </authorList>
    </citation>
    <scope>NUCLEOTIDE SEQUENCE</scope>
    <source>
        <strain evidence="2">KCTC 12988</strain>
    </source>
</reference>
<dbReference type="PANTHER" id="PTHR10412">
    <property type="entry name" value="MANNOSYL-OLIGOSACCHARIDE GLUCOSIDASE"/>
    <property type="match status" value="1"/>
</dbReference>
<dbReference type="PANTHER" id="PTHR10412:SF10">
    <property type="entry name" value="GLYCOSYL HYDROLASE FAMILY 63 C-TERMINAL DOMAIN-CONTAINING PROTEIN"/>
    <property type="match status" value="1"/>
</dbReference>
<gene>
    <name evidence="2" type="ORF">GCM10007100_29990</name>
</gene>
<name>A0A918TT05_9BACT</name>
<dbReference type="Gene3D" id="1.50.10.10">
    <property type="match status" value="2"/>
</dbReference>
<sequence length="895" mass="103422">MEIEKKRLAEDEAREKNWRRWGPYLSERQWGTVREDYSANGDSWSAFPHDHARSRAYRWGEDGLQGWSDRQCRLCFAPALWNGQDDILKERLFGLAGPEGNHGEDVKECYYYLDSTPTHSYTKALYKYPQAKFPYIQLRDENKSRSRNEGELELADTGIFNDGRYFDVVQEVAKRSPQDILWRITVTNHGPEASEIHVLPQLWFRNTWKWGNEYEEPRHKPLIQREKDGLIADHDLLGTFRFFAETSAETKGPVPWLFTENETNYPRIFKTKGPSPYVKDAFHRYLIEGLETVVNPSEKGTKAAAHFKLMIPPGESVTICCRLHEEGEDNGLAGLDQFEETFAERLAEANDFYQAIIPDNLSHAEELICRQGYAGLLWTKQFFYYVIKDWLEGDRDGPPPPRERLKGRNSDWQHFFARDILSMPDKWEYPWFAAWDTAFHMIPFAAVDPSFAKHQLLLLLREWYMHPNGQLPAYEWNFSDVNPPVHAWAVWRVYKIADAKGHRDLDFLERCFQKLLVNFTWWVNRKDVEGRHVFGGGFLGLDNIGVFDRSHCLPSGSILHQADGTAWMGSYCLTMLSIALELAPTRPPYEDIASKFLEHFISITDAMNSLGGNGLWDEEDGFYYDNLIVGQDKPIPLKIRSLVGLLPMIAVTVIKQKTIDSLPGFRKRMDWFLANRPELLKYINVRKAVGQKNPGRVLLAIPPEDRFIKTLSRLLDPNEFLSDYGIRSLSKAHGDKPFVFSHDGQSNTVSYVPGESDTAMFGGNSNWRGPIWFPTNFLIIEALERYHYYYGDTLKVEYPTGSGNIANLREVAIDLCDRLISLFVPDENGNRPCFGEAHRYGEVDHWKDLVLFHEYFHGETGEGLGASHQTGWTALVVRLVRERREKLTSENNEWD</sequence>
<feature type="domain" description="Mannosylglycerate hydrolase MGH1-like glycoside hydrolase" evidence="1">
    <location>
        <begin position="429"/>
        <end position="530"/>
    </location>
</feature>
<evidence type="ECO:0000313" key="2">
    <source>
        <dbReference type="EMBL" id="GHC60606.1"/>
    </source>
</evidence>
<accession>A0A918TT05</accession>
<dbReference type="EMBL" id="BMXI01000013">
    <property type="protein sequence ID" value="GHC60606.1"/>
    <property type="molecule type" value="Genomic_DNA"/>
</dbReference>
<dbReference type="InterPro" id="IPR012341">
    <property type="entry name" value="6hp_glycosidase-like_sf"/>
</dbReference>
<evidence type="ECO:0000259" key="1">
    <source>
        <dbReference type="Pfam" id="PF22422"/>
    </source>
</evidence>
<keyword evidence="3" id="KW-1185">Reference proteome</keyword>
<dbReference type="InterPro" id="IPR008928">
    <property type="entry name" value="6-hairpin_glycosidase_sf"/>
</dbReference>
<dbReference type="SUPFAM" id="SSF48208">
    <property type="entry name" value="Six-hairpin glycosidases"/>
    <property type="match status" value="1"/>
</dbReference>
<dbReference type="AlphaFoldDB" id="A0A918TT05"/>
<dbReference type="InterPro" id="IPR054491">
    <property type="entry name" value="MGH1-like_GH"/>
</dbReference>
<dbReference type="GO" id="GO:0004573">
    <property type="term" value="F:Glc3Man9GlcNAc2 oligosaccharide glucosidase activity"/>
    <property type="evidence" value="ECO:0007669"/>
    <property type="project" value="InterPro"/>
</dbReference>
<feature type="domain" description="Mannosylglycerate hydrolase MGH1-like glycoside hydrolase" evidence="1">
    <location>
        <begin position="699"/>
        <end position="870"/>
    </location>
</feature>
<organism evidence="2 3">
    <name type="scientific">Roseibacillus persicicus</name>
    <dbReference type="NCBI Taxonomy" id="454148"/>
    <lineage>
        <taxon>Bacteria</taxon>
        <taxon>Pseudomonadati</taxon>
        <taxon>Verrucomicrobiota</taxon>
        <taxon>Verrucomicrobiia</taxon>
        <taxon>Verrucomicrobiales</taxon>
        <taxon>Verrucomicrobiaceae</taxon>
        <taxon>Roseibacillus</taxon>
    </lineage>
</organism>
<comment type="caution">
    <text evidence="2">The sequence shown here is derived from an EMBL/GenBank/DDBJ whole genome shotgun (WGS) entry which is preliminary data.</text>
</comment>
<dbReference type="Pfam" id="PF22422">
    <property type="entry name" value="MGH1-like_GH"/>
    <property type="match status" value="2"/>
</dbReference>
<dbReference type="GO" id="GO:0009311">
    <property type="term" value="P:oligosaccharide metabolic process"/>
    <property type="evidence" value="ECO:0007669"/>
    <property type="project" value="InterPro"/>
</dbReference>
<proteinExistence type="predicted"/>
<reference evidence="2" key="1">
    <citation type="journal article" date="2014" name="Int. J. Syst. Evol. Microbiol.">
        <title>Complete genome sequence of Corynebacterium casei LMG S-19264T (=DSM 44701T), isolated from a smear-ripened cheese.</title>
        <authorList>
            <consortium name="US DOE Joint Genome Institute (JGI-PGF)"/>
            <person name="Walter F."/>
            <person name="Albersmeier A."/>
            <person name="Kalinowski J."/>
            <person name="Ruckert C."/>
        </authorList>
    </citation>
    <scope>NUCLEOTIDE SEQUENCE</scope>
    <source>
        <strain evidence="2">KCTC 12988</strain>
    </source>
</reference>
<protein>
    <submittedName>
        <fullName evidence="2">Glucosidase</fullName>
    </submittedName>
</protein>
<dbReference type="RefSeq" id="WP_189571570.1">
    <property type="nucleotide sequence ID" value="NZ_BMXI01000013.1"/>
</dbReference>
<evidence type="ECO:0000313" key="3">
    <source>
        <dbReference type="Proteomes" id="UP000644507"/>
    </source>
</evidence>
<dbReference type="InterPro" id="IPR004888">
    <property type="entry name" value="Glycoside_hydrolase_63"/>
</dbReference>
<dbReference type="Proteomes" id="UP000644507">
    <property type="component" value="Unassembled WGS sequence"/>
</dbReference>